<dbReference type="Pfam" id="PF00789">
    <property type="entry name" value="UBX"/>
    <property type="match status" value="1"/>
</dbReference>
<dbReference type="RefSeq" id="XP_003057225.1">
    <property type="nucleotide sequence ID" value="XM_003057179.1"/>
</dbReference>
<dbReference type="InterPro" id="IPR006155">
    <property type="entry name" value="Josephin"/>
</dbReference>
<organism evidence="18">
    <name type="scientific">Micromonas pusilla (strain CCMP1545)</name>
    <name type="common">Picoplanktonic green alga</name>
    <dbReference type="NCBI Taxonomy" id="564608"/>
    <lineage>
        <taxon>Eukaryota</taxon>
        <taxon>Viridiplantae</taxon>
        <taxon>Chlorophyta</taxon>
        <taxon>Mamiellophyceae</taxon>
        <taxon>Mamiellales</taxon>
        <taxon>Mamiellaceae</taxon>
        <taxon>Micromonas</taxon>
    </lineage>
</organism>
<dbReference type="InterPro" id="IPR000626">
    <property type="entry name" value="Ubiquitin-like_dom"/>
</dbReference>
<dbReference type="Gene3D" id="3.90.70.40">
    <property type="match status" value="1"/>
</dbReference>
<dbReference type="OMA" id="DQHWFAV"/>
<feature type="region of interest" description="Disordered" evidence="13">
    <location>
        <begin position="336"/>
        <end position="362"/>
    </location>
</feature>
<evidence type="ECO:0000313" key="18">
    <source>
        <dbReference type="Proteomes" id="UP000001876"/>
    </source>
</evidence>
<evidence type="ECO:0000256" key="5">
    <source>
        <dbReference type="ARBA" id="ARBA00022786"/>
    </source>
</evidence>
<dbReference type="GO" id="GO:0006508">
    <property type="term" value="P:proteolysis"/>
    <property type="evidence" value="ECO:0007669"/>
    <property type="project" value="UniProtKB-KW"/>
</dbReference>
<evidence type="ECO:0000256" key="12">
    <source>
        <dbReference type="PROSITE-ProRule" id="PRU00331"/>
    </source>
</evidence>
<feature type="active site" description="Nucleophile" evidence="11">
    <location>
        <position position="15"/>
    </location>
</feature>
<feature type="active site" description="Proton acceptor" evidence="11">
    <location>
        <position position="120"/>
    </location>
</feature>
<dbReference type="GO" id="GO:0016579">
    <property type="term" value="P:protein deubiquitination"/>
    <property type="evidence" value="ECO:0007669"/>
    <property type="project" value="InterPro"/>
</dbReference>
<dbReference type="InterPro" id="IPR001012">
    <property type="entry name" value="UBX_dom"/>
</dbReference>
<comment type="catalytic activity">
    <reaction evidence="1">
        <text>Thiol-dependent hydrolysis of ester, thioester, amide, peptide and isopeptide bonds formed by the C-terminal Gly of ubiquitin (a 76-residue protein attached to proteins as an intracellular targeting signal).</text>
        <dbReference type="EC" id="3.4.19.12"/>
    </reaction>
</comment>
<evidence type="ECO:0000259" key="15">
    <source>
        <dbReference type="PROSITE" id="PS50053"/>
    </source>
</evidence>
<dbReference type="PANTHER" id="PTHR14159:SF0">
    <property type="entry name" value="ATAXIN-3-RELATED"/>
    <property type="match status" value="1"/>
</dbReference>
<keyword evidence="9" id="KW-0804">Transcription</keyword>
<dbReference type="OrthoDB" id="498556at2759"/>
<evidence type="ECO:0000256" key="3">
    <source>
        <dbReference type="ARBA" id="ARBA00012759"/>
    </source>
</evidence>
<dbReference type="eggNOG" id="KOG2935">
    <property type="taxonomic scope" value="Eukaryota"/>
</dbReference>
<comment type="caution">
    <text evidence="12">Lacks conserved residue(s) required for the propagation of feature annotation.</text>
</comment>
<evidence type="ECO:0000256" key="1">
    <source>
        <dbReference type="ARBA" id="ARBA00000707"/>
    </source>
</evidence>
<keyword evidence="5" id="KW-0833">Ubl conjugation pathway</keyword>
<feature type="region of interest" description="Disordered" evidence="13">
    <location>
        <begin position="280"/>
        <end position="299"/>
    </location>
</feature>
<keyword evidence="6" id="KW-0378">Hydrolase</keyword>
<evidence type="ECO:0000256" key="8">
    <source>
        <dbReference type="ARBA" id="ARBA00023015"/>
    </source>
</evidence>
<comment type="subcellular location">
    <subcellularLocation>
        <location evidence="2">Nucleus</location>
    </subcellularLocation>
</comment>
<dbReference type="AlphaFoldDB" id="C1MP54"/>
<dbReference type="KEGG" id="mpp:MICPUCDRAFT_46658"/>
<evidence type="ECO:0000256" key="7">
    <source>
        <dbReference type="ARBA" id="ARBA00022807"/>
    </source>
</evidence>
<feature type="domain" description="Josephin" evidence="16">
    <location>
        <begin position="2"/>
        <end position="204"/>
    </location>
</feature>
<keyword evidence="10" id="KW-0539">Nucleus</keyword>
<dbReference type="SUPFAM" id="SSF54236">
    <property type="entry name" value="Ubiquitin-like"/>
    <property type="match status" value="1"/>
</dbReference>
<evidence type="ECO:0000256" key="4">
    <source>
        <dbReference type="ARBA" id="ARBA00022670"/>
    </source>
</evidence>
<feature type="compositionally biased region" description="Pro residues" evidence="13">
    <location>
        <begin position="342"/>
        <end position="357"/>
    </location>
</feature>
<evidence type="ECO:0000256" key="2">
    <source>
        <dbReference type="ARBA" id="ARBA00004123"/>
    </source>
</evidence>
<dbReference type="PROSITE" id="PS50957">
    <property type="entry name" value="JOSEPHIN"/>
    <property type="match status" value="1"/>
</dbReference>
<reference evidence="17 18" key="1">
    <citation type="journal article" date="2009" name="Science">
        <title>Green evolution and dynamic adaptations revealed by genomes of the marine picoeukaryotes Micromonas.</title>
        <authorList>
            <person name="Worden A.Z."/>
            <person name="Lee J.H."/>
            <person name="Mock T."/>
            <person name="Rouze P."/>
            <person name="Simmons M.P."/>
            <person name="Aerts A.L."/>
            <person name="Allen A.E."/>
            <person name="Cuvelier M.L."/>
            <person name="Derelle E."/>
            <person name="Everett M.V."/>
            <person name="Foulon E."/>
            <person name="Grimwood J."/>
            <person name="Gundlach H."/>
            <person name="Henrissat B."/>
            <person name="Napoli C."/>
            <person name="McDonald S.M."/>
            <person name="Parker M.S."/>
            <person name="Rombauts S."/>
            <person name="Salamov A."/>
            <person name="Von Dassow P."/>
            <person name="Badger J.H."/>
            <person name="Coutinho P.M."/>
            <person name="Demir E."/>
            <person name="Dubchak I."/>
            <person name="Gentemann C."/>
            <person name="Eikrem W."/>
            <person name="Gready J.E."/>
            <person name="John U."/>
            <person name="Lanier W."/>
            <person name="Lindquist E.A."/>
            <person name="Lucas S."/>
            <person name="Mayer K.F."/>
            <person name="Moreau H."/>
            <person name="Not F."/>
            <person name="Otillar R."/>
            <person name="Panaud O."/>
            <person name="Pangilinan J."/>
            <person name="Paulsen I."/>
            <person name="Piegu B."/>
            <person name="Poliakov A."/>
            <person name="Robbens S."/>
            <person name="Schmutz J."/>
            <person name="Toulza E."/>
            <person name="Wyss T."/>
            <person name="Zelensky A."/>
            <person name="Zhou K."/>
            <person name="Armbrust E.V."/>
            <person name="Bhattacharya D."/>
            <person name="Goodenough U.W."/>
            <person name="Van de Peer Y."/>
            <person name="Grigoriev I.V."/>
        </authorList>
    </citation>
    <scope>NUCLEOTIDE SEQUENCE [LARGE SCALE GENOMIC DNA]</scope>
    <source>
        <strain evidence="17 18">CCMP1545</strain>
    </source>
</reference>
<evidence type="ECO:0000256" key="10">
    <source>
        <dbReference type="ARBA" id="ARBA00023242"/>
    </source>
</evidence>
<evidence type="ECO:0000256" key="11">
    <source>
        <dbReference type="PIRSR" id="PIRSR633865-1"/>
    </source>
</evidence>
<dbReference type="SMART" id="SM01246">
    <property type="entry name" value="Josephin"/>
    <property type="match status" value="1"/>
</dbReference>
<dbReference type="InterPro" id="IPR029071">
    <property type="entry name" value="Ubiquitin-like_domsf"/>
</dbReference>
<dbReference type="GO" id="GO:0005634">
    <property type="term" value="C:nucleus"/>
    <property type="evidence" value="ECO:0007669"/>
    <property type="project" value="UniProtKB-SubCell"/>
</dbReference>
<name>C1MP54_MICPC</name>
<feature type="domain" description="UBX" evidence="14">
    <location>
        <begin position="362"/>
        <end position="438"/>
    </location>
</feature>
<evidence type="ECO:0000259" key="14">
    <source>
        <dbReference type="PROSITE" id="PS50033"/>
    </source>
</evidence>
<dbReference type="PANTHER" id="PTHR14159">
    <property type="entry name" value="ATAXIN-3-RELATED"/>
    <property type="match status" value="1"/>
</dbReference>
<dbReference type="Gene3D" id="3.10.20.90">
    <property type="entry name" value="Phosphatidylinositol 3-kinase Catalytic Subunit, Chain A, domain 1"/>
    <property type="match status" value="1"/>
</dbReference>
<dbReference type="GeneID" id="9682664"/>
<proteinExistence type="predicted"/>
<protein>
    <recommendedName>
        <fullName evidence="3">ubiquitinyl hydrolase 1</fullName>
        <ecNumber evidence="3">3.4.19.12</ecNumber>
    </recommendedName>
</protein>
<dbReference type="Pfam" id="PF02099">
    <property type="entry name" value="Josephin"/>
    <property type="match status" value="1"/>
</dbReference>
<dbReference type="PRINTS" id="PR01233">
    <property type="entry name" value="JOSEPHIN"/>
</dbReference>
<keyword evidence="18" id="KW-1185">Reference proteome</keyword>
<evidence type="ECO:0000259" key="16">
    <source>
        <dbReference type="PROSITE" id="PS50957"/>
    </source>
</evidence>
<dbReference type="Gene3D" id="1.10.287.10">
    <property type="entry name" value="S15/NS1, RNA-binding"/>
    <property type="match status" value="1"/>
</dbReference>
<evidence type="ECO:0000256" key="13">
    <source>
        <dbReference type="SAM" id="MobiDB-lite"/>
    </source>
</evidence>
<feature type="domain" description="Ubiquitin-like" evidence="15">
    <location>
        <begin position="367"/>
        <end position="442"/>
    </location>
</feature>
<keyword evidence="8" id="KW-0805">Transcription regulation</keyword>
<dbReference type="GO" id="GO:0004843">
    <property type="term" value="F:cysteine-type deubiquitinase activity"/>
    <property type="evidence" value="ECO:0007669"/>
    <property type="project" value="UniProtKB-EC"/>
</dbReference>
<dbReference type="PROSITE" id="PS50033">
    <property type="entry name" value="UBX"/>
    <property type="match status" value="1"/>
</dbReference>
<sequence length="442" mass="45480">MARLLYHEKQTSMLCGVHALNTLLQGPYFSAHDLAAIATEFDERERALMRESGVESADFLRYMAEDSGNAAADGNFSIQVLTKALEVWNLTCVPATSREAGSAWRSPQDEVAFLCNLDQHWFAVRRRDDVESPSVHAGGGFGGKKGSAPKPGGWWNFNSMFPAPQPISELYLSAFLAQLKEEGYSIFVVRGALPAAADASSSGTYGRWVNVEDAAADNKAADAVKAAGRARCAAEQAMARVGAGGRATLTTLARGGGGGGGGGEGSADDAELQAAIAASLGHGHGHGHGGGAGKRDSAEDAARALAASFAGAGAPSAGGGDDADADLAAAIAASLAQSTPPHSQPPPPPMALPPVPDEPAAGDPAAVTLAVRVPSGRRLSRRFRDVDAVAAVAAFVAAETGVDMSRHALVAAFPRRPLSDLGRTLKDAGVKDKEALSVEPRR</sequence>
<keyword evidence="7" id="KW-0788">Thiol protease</keyword>
<dbReference type="EMBL" id="GG663737">
    <property type="protein sequence ID" value="EEH58870.1"/>
    <property type="molecule type" value="Genomic_DNA"/>
</dbReference>
<dbReference type="InterPro" id="IPR033865">
    <property type="entry name" value="Ataxin-3"/>
</dbReference>
<dbReference type="EC" id="3.4.19.12" evidence="3"/>
<gene>
    <name evidence="17" type="ORF">MICPUCDRAFT_46658</name>
</gene>
<evidence type="ECO:0000256" key="6">
    <source>
        <dbReference type="ARBA" id="ARBA00022801"/>
    </source>
</evidence>
<keyword evidence="4" id="KW-0645">Protease</keyword>
<dbReference type="Proteomes" id="UP000001876">
    <property type="component" value="Unassembled WGS sequence"/>
</dbReference>
<dbReference type="SMART" id="SM00166">
    <property type="entry name" value="UBX"/>
    <property type="match status" value="1"/>
</dbReference>
<evidence type="ECO:0000256" key="9">
    <source>
        <dbReference type="ARBA" id="ARBA00023163"/>
    </source>
</evidence>
<dbReference type="PROSITE" id="PS50053">
    <property type="entry name" value="UBIQUITIN_2"/>
    <property type="match status" value="1"/>
</dbReference>
<evidence type="ECO:0000313" key="17">
    <source>
        <dbReference type="EMBL" id="EEH58870.1"/>
    </source>
</evidence>
<feature type="active site" evidence="11">
    <location>
        <position position="158"/>
    </location>
</feature>
<accession>C1MP54</accession>
<dbReference type="STRING" id="564608.C1MP54"/>